<keyword evidence="4" id="KW-1185">Reference proteome</keyword>
<dbReference type="InterPro" id="IPR001969">
    <property type="entry name" value="Aspartic_peptidase_AS"/>
</dbReference>
<feature type="domain" description="Peptidase A2" evidence="2">
    <location>
        <begin position="72"/>
        <end position="151"/>
    </location>
</feature>
<dbReference type="Gene3D" id="2.40.70.10">
    <property type="entry name" value="Acid Proteases"/>
    <property type="match status" value="2"/>
</dbReference>
<protein>
    <recommendedName>
        <fullName evidence="2">Peptidase A2 domain-containing protein</fullName>
    </recommendedName>
</protein>
<evidence type="ECO:0000313" key="4">
    <source>
        <dbReference type="Proteomes" id="UP000433652"/>
    </source>
</evidence>
<dbReference type="InterPro" id="IPR001995">
    <property type="entry name" value="Peptidase_A2_cat"/>
</dbReference>
<dbReference type="RefSeq" id="WP_159792025.1">
    <property type="nucleotide sequence ID" value="NZ_WTYM01000026.1"/>
</dbReference>
<dbReference type="PROSITE" id="PS00141">
    <property type="entry name" value="ASP_PROTEASE"/>
    <property type="match status" value="2"/>
</dbReference>
<dbReference type="InterPro" id="IPR021109">
    <property type="entry name" value="Peptidase_aspartic_dom_sf"/>
</dbReference>
<dbReference type="AlphaFoldDB" id="A0A6I4SRQ6"/>
<dbReference type="SUPFAM" id="SSF50630">
    <property type="entry name" value="Acid proteases"/>
    <property type="match status" value="2"/>
</dbReference>
<dbReference type="GO" id="GO:0004190">
    <property type="term" value="F:aspartic-type endopeptidase activity"/>
    <property type="evidence" value="ECO:0007669"/>
    <property type="project" value="InterPro"/>
</dbReference>
<reference evidence="3 4" key="1">
    <citation type="submission" date="2019-12" db="EMBL/GenBank/DDBJ databases">
        <title>Genomic-based taxomic classification of the family Erythrobacteraceae.</title>
        <authorList>
            <person name="Xu L."/>
        </authorList>
    </citation>
    <scope>NUCLEOTIDE SEQUENCE [LARGE SCALE GENOMIC DNA]</scope>
    <source>
        <strain evidence="3 4">MCCC 1K01500</strain>
    </source>
</reference>
<accession>A0A6I4SRQ6</accession>
<dbReference type="OrthoDB" id="107347at2"/>
<keyword evidence="1" id="KW-0378">Hydrolase</keyword>
<dbReference type="PROSITE" id="PS50175">
    <property type="entry name" value="ASP_PROT_RETROV"/>
    <property type="match status" value="1"/>
</dbReference>
<evidence type="ECO:0000313" key="3">
    <source>
        <dbReference type="EMBL" id="MXO58495.1"/>
    </source>
</evidence>
<proteinExistence type="predicted"/>
<dbReference type="CDD" id="cd05483">
    <property type="entry name" value="retropepsin_like_bacteria"/>
    <property type="match status" value="1"/>
</dbReference>
<dbReference type="GO" id="GO:0006508">
    <property type="term" value="P:proteolysis"/>
    <property type="evidence" value="ECO:0007669"/>
    <property type="project" value="InterPro"/>
</dbReference>
<comment type="caution">
    <text evidence="3">The sequence shown here is derived from an EMBL/GenBank/DDBJ whole genome shotgun (WGS) entry which is preliminary data.</text>
</comment>
<evidence type="ECO:0000256" key="1">
    <source>
        <dbReference type="ARBA" id="ARBA00022801"/>
    </source>
</evidence>
<dbReference type="InterPro" id="IPR034122">
    <property type="entry name" value="Retropepsin-like_bacterial"/>
</dbReference>
<gene>
    <name evidence="3" type="ORF">GRI89_02925</name>
</gene>
<sequence length="329" mass="36073">MLRCPVGGPDMRVGEENMMWQYIAAALAVATASAGIDIAPPVDTESADILEMQRERYERMTVPVTIQGQGPFRFMIDTGAQATVLSTILADQLELNNRQNAILVGMAGRQAIQTTEIPRFELGRRRFSILTAALVDRDNIGGADGILGLDSLQGQRVLLDFVDQSIAVVDPEDVTRKSGYDIIVKAREKLGQLIIADARVNGVPTAVIVDTGAQVSVGNLALLDRLRRGRHLGTTEMTDINGLQMSGVVREGEMLELGDVQMRNFPIMFADSPPFHALGLSEKPALVLGMQQLKAFRRVAIDFEKRRVMFDLPRSVRASDISRYSFGAF</sequence>
<dbReference type="Proteomes" id="UP000433652">
    <property type="component" value="Unassembled WGS sequence"/>
</dbReference>
<evidence type="ECO:0000259" key="2">
    <source>
        <dbReference type="PROSITE" id="PS50175"/>
    </source>
</evidence>
<dbReference type="Pfam" id="PF13650">
    <property type="entry name" value="Asp_protease_2"/>
    <property type="match status" value="2"/>
</dbReference>
<organism evidence="3 4">
    <name type="scientific">Croceibacterium salegens</name>
    <dbReference type="NCBI Taxonomy" id="1737568"/>
    <lineage>
        <taxon>Bacteria</taxon>
        <taxon>Pseudomonadati</taxon>
        <taxon>Pseudomonadota</taxon>
        <taxon>Alphaproteobacteria</taxon>
        <taxon>Sphingomonadales</taxon>
        <taxon>Erythrobacteraceae</taxon>
        <taxon>Croceibacterium</taxon>
    </lineage>
</organism>
<name>A0A6I4SRQ6_9SPHN</name>
<dbReference type="EMBL" id="WTYM01000026">
    <property type="protein sequence ID" value="MXO58495.1"/>
    <property type="molecule type" value="Genomic_DNA"/>
</dbReference>